<dbReference type="Proteomes" id="UP000321638">
    <property type="component" value="Unassembled WGS sequence"/>
</dbReference>
<protein>
    <recommendedName>
        <fullName evidence="4">DUF1795 domain-containing protein</fullName>
    </recommendedName>
</protein>
<comment type="caution">
    <text evidence="2">The sequence shown here is derived from an EMBL/GenBank/DDBJ whole genome shotgun (WGS) entry which is preliminary data.</text>
</comment>
<dbReference type="AlphaFoldDB" id="A0A5C8PEF7"/>
<evidence type="ECO:0008006" key="4">
    <source>
        <dbReference type="Google" id="ProtNLM"/>
    </source>
</evidence>
<keyword evidence="1" id="KW-0732">Signal</keyword>
<reference evidence="2 3" key="1">
    <citation type="submission" date="2019-06" db="EMBL/GenBank/DDBJ databases">
        <title>New taxonomy in bacterial strain CC-CFT640, isolated from vineyard.</title>
        <authorList>
            <person name="Lin S.-Y."/>
            <person name="Tsai C.-F."/>
            <person name="Young C.-C."/>
        </authorList>
    </citation>
    <scope>NUCLEOTIDE SEQUENCE [LARGE SCALE GENOMIC DNA]</scope>
    <source>
        <strain evidence="2 3">CC-CFT640</strain>
    </source>
</reference>
<proteinExistence type="predicted"/>
<evidence type="ECO:0000313" key="2">
    <source>
        <dbReference type="EMBL" id="TXL71531.1"/>
    </source>
</evidence>
<dbReference type="RefSeq" id="WP_147850601.1">
    <property type="nucleotide sequence ID" value="NZ_VDUZ01000042.1"/>
</dbReference>
<dbReference type="EMBL" id="VDUZ01000042">
    <property type="protein sequence ID" value="TXL71531.1"/>
    <property type="molecule type" value="Genomic_DNA"/>
</dbReference>
<evidence type="ECO:0000313" key="3">
    <source>
        <dbReference type="Proteomes" id="UP000321638"/>
    </source>
</evidence>
<organism evidence="2 3">
    <name type="scientific">Vineibacter terrae</name>
    <dbReference type="NCBI Taxonomy" id="2586908"/>
    <lineage>
        <taxon>Bacteria</taxon>
        <taxon>Pseudomonadati</taxon>
        <taxon>Pseudomonadota</taxon>
        <taxon>Alphaproteobacteria</taxon>
        <taxon>Hyphomicrobiales</taxon>
        <taxon>Vineibacter</taxon>
    </lineage>
</organism>
<feature type="signal peptide" evidence="1">
    <location>
        <begin position="1"/>
        <end position="26"/>
    </location>
</feature>
<name>A0A5C8PEF7_9HYPH</name>
<evidence type="ECO:0000256" key="1">
    <source>
        <dbReference type="SAM" id="SignalP"/>
    </source>
</evidence>
<keyword evidence="3" id="KW-1185">Reference proteome</keyword>
<feature type="chain" id="PRO_5022986347" description="DUF1795 domain-containing protein" evidence="1">
    <location>
        <begin position="27"/>
        <end position="182"/>
    </location>
</feature>
<accession>A0A5C8PEF7</accession>
<gene>
    <name evidence="2" type="ORF">FHP25_29575</name>
</gene>
<dbReference type="OrthoDB" id="7375807at2"/>
<sequence length="182" mass="20563">MLKWCRRAVVGLLLAMGAGLSSAGMAQTWTDVIAPDMRFKIEMPAPVDRGTVDEKQASFDGLRTVYQATAGGQNFDFDYVDYQPDFISQRDSKQMAYEIGRGAAEKAFPKDKYKYMRDEAITLEGWDGYALDIESEKGDGVVMRTYFVKNRLYRLLATYAPDEASKAAVRRFVESFKVSDTR</sequence>